<dbReference type="InterPro" id="IPR011010">
    <property type="entry name" value="DNA_brk_join_enz"/>
</dbReference>
<evidence type="ECO:0000256" key="2">
    <source>
        <dbReference type="ARBA" id="ARBA00006645"/>
    </source>
</evidence>
<keyword evidence="6 10" id="KW-0413">Isomerase</keyword>
<dbReference type="Gene3D" id="3.30.66.10">
    <property type="entry name" value="DNA topoisomerase I domain"/>
    <property type="match status" value="1"/>
</dbReference>
<comment type="caution">
    <text evidence="10">The sequence shown here is derived from an EMBL/GenBank/DDBJ whole genome shotgun (WGS) entry which is preliminary data.</text>
</comment>
<dbReference type="InterPro" id="IPR035447">
    <property type="entry name" value="DNA_topo_I_N_sf"/>
</dbReference>
<dbReference type="InterPro" id="IPR014711">
    <property type="entry name" value="TopoI_cat_a-hlx-sub_euk"/>
</dbReference>
<feature type="domain" description="DNA topoisomerase IB N-terminal" evidence="9">
    <location>
        <begin position="23"/>
        <end position="70"/>
    </location>
</feature>
<dbReference type="GO" id="GO:0003917">
    <property type="term" value="F:DNA topoisomerase type I (single strand cut, ATP-independent) activity"/>
    <property type="evidence" value="ECO:0007669"/>
    <property type="project" value="UniProtKB-EC"/>
</dbReference>
<accession>A0A3N2APF1</accession>
<evidence type="ECO:0000313" key="11">
    <source>
        <dbReference type="Proteomes" id="UP000275456"/>
    </source>
</evidence>
<dbReference type="Pfam" id="PF01028">
    <property type="entry name" value="Topoisom_I"/>
    <property type="match status" value="1"/>
</dbReference>
<organism evidence="10 11">
    <name type="scientific">Agrococcus jenensis</name>
    <dbReference type="NCBI Taxonomy" id="46353"/>
    <lineage>
        <taxon>Bacteria</taxon>
        <taxon>Bacillati</taxon>
        <taxon>Actinomycetota</taxon>
        <taxon>Actinomycetes</taxon>
        <taxon>Micrococcales</taxon>
        <taxon>Microbacteriaceae</taxon>
        <taxon>Agrococcus</taxon>
    </lineage>
</organism>
<dbReference type="EC" id="5.6.2.1" evidence="3"/>
<dbReference type="SUPFAM" id="SSF56349">
    <property type="entry name" value="DNA breaking-rejoining enzymes"/>
    <property type="match status" value="1"/>
</dbReference>
<evidence type="ECO:0000256" key="6">
    <source>
        <dbReference type="ARBA" id="ARBA00023235"/>
    </source>
</evidence>
<dbReference type="InterPro" id="IPR001631">
    <property type="entry name" value="TopoI"/>
</dbReference>
<dbReference type="GO" id="GO:0006265">
    <property type="term" value="P:DNA topological change"/>
    <property type="evidence" value="ECO:0007669"/>
    <property type="project" value="InterPro"/>
</dbReference>
<feature type="region of interest" description="Disordered" evidence="7">
    <location>
        <begin position="1"/>
        <end position="43"/>
    </location>
</feature>
<dbReference type="InterPro" id="IPR013500">
    <property type="entry name" value="TopoI_cat_euk"/>
</dbReference>
<dbReference type="EMBL" id="RKHJ01000001">
    <property type="protein sequence ID" value="ROR64923.1"/>
    <property type="molecule type" value="Genomic_DNA"/>
</dbReference>
<gene>
    <name evidence="10" type="ORF">EDD26_0275</name>
</gene>
<dbReference type="SUPFAM" id="SSF55869">
    <property type="entry name" value="DNA topoisomerase I domain"/>
    <property type="match status" value="1"/>
</dbReference>
<comment type="catalytic activity">
    <reaction evidence="1">
        <text>ATP-independent breakage of single-stranded DNA, followed by passage and rejoining.</text>
        <dbReference type="EC" id="5.6.2.1"/>
    </reaction>
</comment>
<dbReference type="AlphaFoldDB" id="A0A3N2APF1"/>
<evidence type="ECO:0000256" key="1">
    <source>
        <dbReference type="ARBA" id="ARBA00000213"/>
    </source>
</evidence>
<feature type="compositionally biased region" description="Basic and acidic residues" evidence="7">
    <location>
        <begin position="26"/>
        <end position="43"/>
    </location>
</feature>
<protein>
    <recommendedName>
        <fullName evidence="3">DNA topoisomerase</fullName>
        <ecNumber evidence="3">5.6.2.1</ecNumber>
    </recommendedName>
</protein>
<dbReference type="PROSITE" id="PS52038">
    <property type="entry name" value="TOPO_IB_2"/>
    <property type="match status" value="1"/>
</dbReference>
<dbReference type="Proteomes" id="UP000275456">
    <property type="component" value="Unassembled WGS sequence"/>
</dbReference>
<dbReference type="GO" id="GO:0003677">
    <property type="term" value="F:DNA binding"/>
    <property type="evidence" value="ECO:0007669"/>
    <property type="project" value="UniProtKB-KW"/>
</dbReference>
<evidence type="ECO:0000256" key="7">
    <source>
        <dbReference type="SAM" id="MobiDB-lite"/>
    </source>
</evidence>
<comment type="similarity">
    <text evidence="2">Belongs to the type IB topoisomerase family.</text>
</comment>
<reference evidence="10 11" key="1">
    <citation type="submission" date="2018-11" db="EMBL/GenBank/DDBJ databases">
        <title>Sequencing the genomes of 1000 actinobacteria strains.</title>
        <authorList>
            <person name="Klenk H.-P."/>
        </authorList>
    </citation>
    <scope>NUCLEOTIDE SEQUENCE [LARGE SCALE GENOMIC DNA]</scope>
    <source>
        <strain evidence="10 11">DSM 9580</strain>
    </source>
</reference>
<keyword evidence="4" id="KW-0799">Topoisomerase</keyword>
<proteinExistence type="inferred from homology"/>
<keyword evidence="11" id="KW-1185">Reference proteome</keyword>
<dbReference type="OrthoDB" id="9778962at2"/>
<dbReference type="Pfam" id="PF21338">
    <property type="entry name" value="Top1B_N_bact"/>
    <property type="match status" value="1"/>
</dbReference>
<evidence type="ECO:0000259" key="9">
    <source>
        <dbReference type="Pfam" id="PF21338"/>
    </source>
</evidence>
<name>A0A3N2APF1_9MICO</name>
<evidence type="ECO:0000313" key="10">
    <source>
        <dbReference type="EMBL" id="ROR64923.1"/>
    </source>
</evidence>
<keyword evidence="5" id="KW-0238">DNA-binding</keyword>
<dbReference type="RefSeq" id="WP_123696075.1">
    <property type="nucleotide sequence ID" value="NZ_RKHJ01000001.1"/>
</dbReference>
<dbReference type="PRINTS" id="PR00416">
    <property type="entry name" value="EUTPISMRASEI"/>
</dbReference>
<evidence type="ECO:0000256" key="5">
    <source>
        <dbReference type="ARBA" id="ARBA00023125"/>
    </source>
</evidence>
<dbReference type="Gene3D" id="3.90.15.10">
    <property type="entry name" value="Topoisomerase I, Chain A, domain 3"/>
    <property type="match status" value="1"/>
</dbReference>
<dbReference type="Gene3D" id="1.10.132.120">
    <property type="match status" value="1"/>
</dbReference>
<sequence>MVRLRKARPRSDAGIRRRRSGRGWSYRHDDGRPVSREERERAESLAVPPAWKDVWIAADPLAHIQAIGVDDAGRTQYRYHPHWRERRDRAKHERALSLAEALPAMRRRVTLDLEREGLPRERVLAAALRMLDTVAIRAGGDTYAEERGSRGLMTLLCRHATVTGDSVRLRFPAKSGQRFDVTIEDAALARCVEELMAGRSRTSRLLAFRDADGMHPLRDVDLNDAVREATGGEFTAKDFRTLHGTIVAAVALARARDIGTKTARARAVRAAVVEVSQALGNTPSVARASYIDPEVFARFEAGATIGLTGSRERALLDLLR</sequence>
<evidence type="ECO:0000259" key="8">
    <source>
        <dbReference type="Pfam" id="PF01028"/>
    </source>
</evidence>
<dbReference type="InterPro" id="IPR049331">
    <property type="entry name" value="Top1B_N_bact"/>
</dbReference>
<evidence type="ECO:0000256" key="4">
    <source>
        <dbReference type="ARBA" id="ARBA00023029"/>
    </source>
</evidence>
<feature type="domain" description="DNA topoisomerase I catalytic core eukaryotic-type" evidence="8">
    <location>
        <begin position="82"/>
        <end position="287"/>
    </location>
</feature>
<evidence type="ECO:0000256" key="3">
    <source>
        <dbReference type="ARBA" id="ARBA00012891"/>
    </source>
</evidence>